<dbReference type="PROSITE" id="PS50082">
    <property type="entry name" value="WD_REPEATS_2"/>
    <property type="match status" value="1"/>
</dbReference>
<feature type="region of interest" description="Disordered" evidence="7">
    <location>
        <begin position="320"/>
        <end position="345"/>
    </location>
</feature>
<evidence type="ECO:0000256" key="2">
    <source>
        <dbReference type="ARBA" id="ARBA00022574"/>
    </source>
</evidence>
<dbReference type="InterPro" id="IPR015943">
    <property type="entry name" value="WD40/YVTN_repeat-like_dom_sf"/>
</dbReference>
<comment type="caution">
    <text evidence="8">The sequence shown here is derived from an EMBL/GenBank/DDBJ whole genome shotgun (WGS) entry which is preliminary data.</text>
</comment>
<gene>
    <name evidence="8" type="primary">TRM82_2</name>
    <name evidence="8" type="ORF">SLS60_005576</name>
</gene>
<evidence type="ECO:0000256" key="4">
    <source>
        <dbReference type="ARBA" id="ARBA00022737"/>
    </source>
</evidence>
<dbReference type="Proteomes" id="UP001521785">
    <property type="component" value="Unassembled WGS sequence"/>
</dbReference>
<dbReference type="InterPro" id="IPR001680">
    <property type="entry name" value="WD40_rpt"/>
</dbReference>
<feature type="repeat" description="WD" evidence="6">
    <location>
        <begin position="141"/>
        <end position="172"/>
    </location>
</feature>
<evidence type="ECO:0000256" key="7">
    <source>
        <dbReference type="SAM" id="MobiDB-lite"/>
    </source>
</evidence>
<evidence type="ECO:0000256" key="3">
    <source>
        <dbReference type="ARBA" id="ARBA00022694"/>
    </source>
</evidence>
<evidence type="ECO:0000313" key="9">
    <source>
        <dbReference type="Proteomes" id="UP001521785"/>
    </source>
</evidence>
<dbReference type="InterPro" id="IPR036322">
    <property type="entry name" value="WD40_repeat_dom_sf"/>
</dbReference>
<keyword evidence="9" id="KW-1185">Reference proteome</keyword>
<evidence type="ECO:0000256" key="1">
    <source>
        <dbReference type="ARBA" id="ARBA00004123"/>
    </source>
</evidence>
<dbReference type="EMBL" id="JAKJXO020000006">
    <property type="protein sequence ID" value="KAL1603984.1"/>
    <property type="molecule type" value="Genomic_DNA"/>
</dbReference>
<dbReference type="PANTHER" id="PTHR16288:SF0">
    <property type="entry name" value="TRNA (GUANINE-N(7)-)-METHYLTRANSFERASE NON-CATALYTIC SUBUNIT WDR4"/>
    <property type="match status" value="1"/>
</dbReference>
<keyword evidence="4" id="KW-0677">Repeat</keyword>
<dbReference type="SMART" id="SM00320">
    <property type="entry name" value="WD40"/>
    <property type="match status" value="2"/>
</dbReference>
<keyword evidence="2 6" id="KW-0853">WD repeat</keyword>
<dbReference type="InterPro" id="IPR028884">
    <property type="entry name" value="Trm82"/>
</dbReference>
<comment type="subcellular location">
    <subcellularLocation>
        <location evidence="1">Nucleus</location>
    </subcellularLocation>
</comment>
<protein>
    <submittedName>
        <fullName evidence="8">tRNA (Guanine-N(7)-)-methyltransferase non-catalytic subunit trm82</fullName>
    </submittedName>
</protein>
<accession>A0ABR3RHS0</accession>
<proteinExistence type="predicted"/>
<reference evidence="8 9" key="1">
    <citation type="submission" date="2024-02" db="EMBL/GenBank/DDBJ databases">
        <title>De novo assembly and annotation of 12 fungi associated with fruit tree decline syndrome in Ontario, Canada.</title>
        <authorList>
            <person name="Sulman M."/>
            <person name="Ellouze W."/>
            <person name="Ilyukhin E."/>
        </authorList>
    </citation>
    <scope>NUCLEOTIDE SEQUENCE [LARGE SCALE GENOMIC DNA]</scope>
    <source>
        <strain evidence="8 9">M42-189</strain>
    </source>
</reference>
<name>A0ABR3RHS0_9PLEO</name>
<dbReference type="Gene3D" id="2.130.10.10">
    <property type="entry name" value="YVTN repeat-like/Quinoprotein amine dehydrogenase"/>
    <property type="match status" value="1"/>
</dbReference>
<sequence>MAKRPSSIALTADDTTILCADKFGDVYALPLFPSPEDEQEVALEFNDEQQKFTPSASVLTVHSGRNRKALEEQLKQAQKGPKQAKETPKFRHQLIIGHVSMLTDVACTTVGSRSYILTADRDEHIRVSRGIPQSHIIEGFCQGHEDFVSRICFSKAGRLVSGGGDPYLYVWEWMSFRLVEKLPLQGPILEHYKGHPYHPGTTDFKVAVSGIWSVPNSAQEADEVLVACEGIPALVSFKLGGSSRTGKVLPLDGNVLDLSFIEVDGGRITAAVSVDHVHQLGSTQEVRQEPGTSRLQYLSSNDSGEWEHDRTLAEVLEGFSRTVPNEEREAGSASEPNRGTADDKAKALRDLLYSVETLRKRPGTED</sequence>
<evidence type="ECO:0000256" key="6">
    <source>
        <dbReference type="PROSITE-ProRule" id="PRU00221"/>
    </source>
</evidence>
<organism evidence="8 9">
    <name type="scientific">Paraconiothyrium brasiliense</name>
    <dbReference type="NCBI Taxonomy" id="300254"/>
    <lineage>
        <taxon>Eukaryota</taxon>
        <taxon>Fungi</taxon>
        <taxon>Dikarya</taxon>
        <taxon>Ascomycota</taxon>
        <taxon>Pezizomycotina</taxon>
        <taxon>Dothideomycetes</taxon>
        <taxon>Pleosporomycetidae</taxon>
        <taxon>Pleosporales</taxon>
        <taxon>Massarineae</taxon>
        <taxon>Didymosphaeriaceae</taxon>
        <taxon>Paraconiothyrium</taxon>
    </lineage>
</organism>
<evidence type="ECO:0000313" key="8">
    <source>
        <dbReference type="EMBL" id="KAL1603984.1"/>
    </source>
</evidence>
<dbReference type="PANTHER" id="PTHR16288">
    <property type="entry name" value="WD40 REPEAT PROTEIN 4"/>
    <property type="match status" value="1"/>
</dbReference>
<keyword evidence="5" id="KW-0539">Nucleus</keyword>
<dbReference type="SUPFAM" id="SSF50978">
    <property type="entry name" value="WD40 repeat-like"/>
    <property type="match status" value="1"/>
</dbReference>
<keyword evidence="3" id="KW-0819">tRNA processing</keyword>
<evidence type="ECO:0000256" key="5">
    <source>
        <dbReference type="ARBA" id="ARBA00023242"/>
    </source>
</evidence>